<evidence type="ECO:0000313" key="2">
    <source>
        <dbReference type="EMBL" id="ORY03488.1"/>
    </source>
</evidence>
<keyword evidence="1" id="KW-0732">Signal</keyword>
<dbReference type="EMBL" id="MCFA01000146">
    <property type="protein sequence ID" value="ORY03488.1"/>
    <property type="molecule type" value="Genomic_DNA"/>
</dbReference>
<evidence type="ECO:0000256" key="1">
    <source>
        <dbReference type="SAM" id="SignalP"/>
    </source>
</evidence>
<sequence length="183" mass="19620">MQLLHILFTIFLSPPLITAIPSPLSAAHTPHKRGLPGAVYVCNNPKFTGDCGWTFPDNLCHIAGADVGKIQGKPESIGPDPGGYCILYESSTCEGKEVTRISFPGLADNVPMFGGMKCFANEVQPQSPDAPARKGVDGKKERVELLAGGQGSTRNRELAGVIGEMERSGYREGLIGLEKNVYY</sequence>
<reference evidence="2 3" key="1">
    <citation type="submission" date="2016-07" db="EMBL/GenBank/DDBJ databases">
        <title>Pervasive Adenine N6-methylation of Active Genes in Fungi.</title>
        <authorList>
            <consortium name="DOE Joint Genome Institute"/>
            <person name="Mondo S.J."/>
            <person name="Dannebaum R.O."/>
            <person name="Kuo R.C."/>
            <person name="Labutti K."/>
            <person name="Haridas S."/>
            <person name="Kuo A."/>
            <person name="Salamov A."/>
            <person name="Ahrendt S.R."/>
            <person name="Lipzen A."/>
            <person name="Sullivan W."/>
            <person name="Andreopoulos W.B."/>
            <person name="Clum A."/>
            <person name="Lindquist E."/>
            <person name="Daum C."/>
            <person name="Ramamoorthy G.K."/>
            <person name="Gryganskyi A."/>
            <person name="Culley D."/>
            <person name="Magnuson J.K."/>
            <person name="James T.Y."/>
            <person name="O'Malley M.A."/>
            <person name="Stajich J.E."/>
            <person name="Spatafora J.W."/>
            <person name="Visel A."/>
            <person name="Grigoriev I.V."/>
        </authorList>
    </citation>
    <scope>NUCLEOTIDE SEQUENCE [LARGE SCALE GENOMIC DNA]</scope>
    <source>
        <strain evidence="2 3">CBS 115471</strain>
    </source>
</reference>
<dbReference type="OrthoDB" id="2910287at2759"/>
<name>A0A1Y1YZM0_9PLEO</name>
<organism evidence="2 3">
    <name type="scientific">Clohesyomyces aquaticus</name>
    <dbReference type="NCBI Taxonomy" id="1231657"/>
    <lineage>
        <taxon>Eukaryota</taxon>
        <taxon>Fungi</taxon>
        <taxon>Dikarya</taxon>
        <taxon>Ascomycota</taxon>
        <taxon>Pezizomycotina</taxon>
        <taxon>Dothideomycetes</taxon>
        <taxon>Pleosporomycetidae</taxon>
        <taxon>Pleosporales</taxon>
        <taxon>Lindgomycetaceae</taxon>
        <taxon>Clohesyomyces</taxon>
    </lineage>
</organism>
<dbReference type="Proteomes" id="UP000193144">
    <property type="component" value="Unassembled WGS sequence"/>
</dbReference>
<feature type="signal peptide" evidence="1">
    <location>
        <begin position="1"/>
        <end position="19"/>
    </location>
</feature>
<accession>A0A1Y1YZM0</accession>
<evidence type="ECO:0000313" key="3">
    <source>
        <dbReference type="Proteomes" id="UP000193144"/>
    </source>
</evidence>
<proteinExistence type="predicted"/>
<feature type="chain" id="PRO_5013390753" evidence="1">
    <location>
        <begin position="20"/>
        <end position="183"/>
    </location>
</feature>
<gene>
    <name evidence="2" type="ORF">BCR34DRAFT_70413</name>
</gene>
<keyword evidence="3" id="KW-1185">Reference proteome</keyword>
<protein>
    <submittedName>
        <fullName evidence="2">Uncharacterized protein</fullName>
    </submittedName>
</protein>
<comment type="caution">
    <text evidence="2">The sequence shown here is derived from an EMBL/GenBank/DDBJ whole genome shotgun (WGS) entry which is preliminary data.</text>
</comment>
<dbReference type="AlphaFoldDB" id="A0A1Y1YZM0"/>